<comment type="caution">
    <text evidence="1">The sequence shown here is derived from an EMBL/GenBank/DDBJ whole genome shotgun (WGS) entry which is preliminary data.</text>
</comment>
<reference evidence="2" key="1">
    <citation type="journal article" date="2019" name="Int. J. Syst. Evol. Microbiol.">
        <title>The Global Catalogue of Microorganisms (GCM) 10K type strain sequencing project: providing services to taxonomists for standard genome sequencing and annotation.</title>
        <authorList>
            <consortium name="The Broad Institute Genomics Platform"/>
            <consortium name="The Broad Institute Genome Sequencing Center for Infectious Disease"/>
            <person name="Wu L."/>
            <person name="Ma J."/>
        </authorList>
    </citation>
    <scope>NUCLEOTIDE SEQUENCE [LARGE SCALE GENOMIC DNA]</scope>
    <source>
        <strain evidence="2">JCM 12149</strain>
    </source>
</reference>
<name>A0ABP3J089_9BACI</name>
<protein>
    <submittedName>
        <fullName evidence="1">Uncharacterized protein</fullName>
    </submittedName>
</protein>
<gene>
    <name evidence="1" type="ORF">GCM10008983_07340</name>
</gene>
<dbReference type="EMBL" id="BAAADM010000015">
    <property type="protein sequence ID" value="GAA0433216.1"/>
    <property type="molecule type" value="Genomic_DNA"/>
</dbReference>
<organism evidence="1 2">
    <name type="scientific">Lentibacillus halophilus</name>
    <dbReference type="NCBI Taxonomy" id="295065"/>
    <lineage>
        <taxon>Bacteria</taxon>
        <taxon>Bacillati</taxon>
        <taxon>Bacillota</taxon>
        <taxon>Bacilli</taxon>
        <taxon>Bacillales</taxon>
        <taxon>Bacillaceae</taxon>
        <taxon>Lentibacillus</taxon>
    </lineage>
</organism>
<evidence type="ECO:0000313" key="1">
    <source>
        <dbReference type="EMBL" id="GAA0433216.1"/>
    </source>
</evidence>
<keyword evidence="2" id="KW-1185">Reference proteome</keyword>
<dbReference type="Proteomes" id="UP001501459">
    <property type="component" value="Unassembled WGS sequence"/>
</dbReference>
<proteinExistence type="predicted"/>
<dbReference type="RefSeq" id="WP_343751245.1">
    <property type="nucleotide sequence ID" value="NZ_BAAADM010000015.1"/>
</dbReference>
<evidence type="ECO:0000313" key="2">
    <source>
        <dbReference type="Proteomes" id="UP001501459"/>
    </source>
</evidence>
<accession>A0ABP3J089</accession>
<sequence length="66" mass="7514">MLRSQRDIDLQKQQGINSITIELELTESIKNANDVPIVILYAKNENGKKVNKNHIPIDLNADEDKN</sequence>